<reference evidence="5 6" key="1">
    <citation type="submission" date="2020-08" db="EMBL/GenBank/DDBJ databases">
        <title>Genomic Encyclopedia of Type Strains, Phase IV (KMG-IV): sequencing the most valuable type-strain genomes for metagenomic binning, comparative biology and taxonomic classification.</title>
        <authorList>
            <person name="Goeker M."/>
        </authorList>
    </citation>
    <scope>NUCLEOTIDE SEQUENCE [LARGE SCALE GENOMIC DNA]</scope>
    <source>
        <strain evidence="5 6">DSM 40141</strain>
    </source>
</reference>
<evidence type="ECO:0000313" key="6">
    <source>
        <dbReference type="Proteomes" id="UP000540423"/>
    </source>
</evidence>
<dbReference type="Proteomes" id="UP000540423">
    <property type="component" value="Unassembled WGS sequence"/>
</dbReference>
<evidence type="ECO:0000256" key="2">
    <source>
        <dbReference type="SAM" id="MobiDB-lite"/>
    </source>
</evidence>
<evidence type="ECO:0000259" key="4">
    <source>
        <dbReference type="Pfam" id="PF11611"/>
    </source>
</evidence>
<sequence>MQGSDVPQWQQPPVPPRRKSWFSRHKIMTAVLAIVGIVVVIVVASTGGGGGSEEAVKPTPTISGSSETSENASKTPKEGPGLGDPVRDGKFEFTVIKIEDGVRNIGGSDFGQEAQGQFILVHVKVENIGEEAQTFDGGSQKLIDSDGKEYSADTSAGIYLDDSKSFLEQINPGNSVTGVIVYDVPKSVKPQSIELHDAFMSGGTSVELR</sequence>
<keyword evidence="6" id="KW-1185">Reference proteome</keyword>
<dbReference type="InterPro" id="IPR029050">
    <property type="entry name" value="Immunoprotect_excell_Ig-like"/>
</dbReference>
<keyword evidence="3" id="KW-1133">Transmembrane helix</keyword>
<evidence type="ECO:0000256" key="1">
    <source>
        <dbReference type="ARBA" id="ARBA00022729"/>
    </source>
</evidence>
<comment type="caution">
    <text evidence="5">The sequence shown here is derived from an EMBL/GenBank/DDBJ whole genome shotgun (WGS) entry which is preliminary data.</text>
</comment>
<dbReference type="EMBL" id="JACHEM010000007">
    <property type="protein sequence ID" value="MBB6436797.1"/>
    <property type="molecule type" value="Genomic_DNA"/>
</dbReference>
<keyword evidence="1" id="KW-0732">Signal</keyword>
<proteinExistence type="predicted"/>
<feature type="region of interest" description="Disordered" evidence="2">
    <location>
        <begin position="47"/>
        <end position="88"/>
    </location>
</feature>
<name>A0A7X0LQ93_9ACTN</name>
<organism evidence="5 6">
    <name type="scientific">Streptomyces candidus</name>
    <dbReference type="NCBI Taxonomy" id="67283"/>
    <lineage>
        <taxon>Bacteria</taxon>
        <taxon>Bacillati</taxon>
        <taxon>Actinomycetota</taxon>
        <taxon>Actinomycetes</taxon>
        <taxon>Kitasatosporales</taxon>
        <taxon>Streptomycetaceae</taxon>
        <taxon>Streptomyces</taxon>
    </lineage>
</organism>
<dbReference type="AlphaFoldDB" id="A0A7X0LQ93"/>
<gene>
    <name evidence="5" type="ORF">HNQ79_003270</name>
</gene>
<feature type="transmembrane region" description="Helical" evidence="3">
    <location>
        <begin position="27"/>
        <end position="48"/>
    </location>
</feature>
<feature type="domain" description="DUF4352" evidence="4">
    <location>
        <begin position="81"/>
        <end position="203"/>
    </location>
</feature>
<keyword evidence="3" id="KW-0472">Membrane</keyword>
<evidence type="ECO:0000313" key="5">
    <source>
        <dbReference type="EMBL" id="MBB6436797.1"/>
    </source>
</evidence>
<dbReference type="Gene3D" id="2.60.40.1240">
    <property type="match status" value="1"/>
</dbReference>
<dbReference type="RefSeq" id="WP_185031563.1">
    <property type="nucleotide sequence ID" value="NZ_BNBN01000010.1"/>
</dbReference>
<dbReference type="Pfam" id="PF11611">
    <property type="entry name" value="DUF4352"/>
    <property type="match status" value="1"/>
</dbReference>
<accession>A0A7X0LQ93</accession>
<feature type="compositionally biased region" description="Polar residues" evidence="2">
    <location>
        <begin position="60"/>
        <end position="74"/>
    </location>
</feature>
<dbReference type="InterPro" id="IPR029051">
    <property type="entry name" value="DUF4352"/>
</dbReference>
<evidence type="ECO:0000256" key="3">
    <source>
        <dbReference type="SAM" id="Phobius"/>
    </source>
</evidence>
<protein>
    <recommendedName>
        <fullName evidence="4">DUF4352 domain-containing protein</fullName>
    </recommendedName>
</protein>
<keyword evidence="3" id="KW-0812">Transmembrane</keyword>